<dbReference type="Proteomes" id="UP001152795">
    <property type="component" value="Unassembled WGS sequence"/>
</dbReference>
<dbReference type="GO" id="GO:0004674">
    <property type="term" value="F:protein serine/threonine kinase activity"/>
    <property type="evidence" value="ECO:0007669"/>
    <property type="project" value="TreeGrafter"/>
</dbReference>
<keyword evidence="3" id="KW-1185">Reference proteome</keyword>
<dbReference type="SUPFAM" id="SSF56112">
    <property type="entry name" value="Protein kinase-like (PK-like)"/>
    <property type="match status" value="1"/>
</dbReference>
<reference evidence="2" key="1">
    <citation type="submission" date="2020-04" db="EMBL/GenBank/DDBJ databases">
        <authorList>
            <person name="Alioto T."/>
            <person name="Alioto T."/>
            <person name="Gomez Garrido J."/>
        </authorList>
    </citation>
    <scope>NUCLEOTIDE SEQUENCE</scope>
    <source>
        <strain evidence="2">A484AB</strain>
    </source>
</reference>
<protein>
    <submittedName>
        <fullName evidence="2">Serine threonine- kinase HT1-like</fullName>
    </submittedName>
</protein>
<dbReference type="SMART" id="SM00220">
    <property type="entry name" value="S_TKc"/>
    <property type="match status" value="1"/>
</dbReference>
<gene>
    <name evidence="2" type="ORF">PACLA_8A050651</name>
</gene>
<name>A0A7D9EJG1_PARCT</name>
<dbReference type="PROSITE" id="PS50011">
    <property type="entry name" value="PROTEIN_KINASE_DOM"/>
    <property type="match status" value="1"/>
</dbReference>
<dbReference type="Gene3D" id="1.10.510.10">
    <property type="entry name" value="Transferase(Phosphotransferase) domain 1"/>
    <property type="match status" value="1"/>
</dbReference>
<dbReference type="AlphaFoldDB" id="A0A7D9EJG1"/>
<organism evidence="2 3">
    <name type="scientific">Paramuricea clavata</name>
    <name type="common">Red gorgonian</name>
    <name type="synonym">Violescent sea-whip</name>
    <dbReference type="NCBI Taxonomy" id="317549"/>
    <lineage>
        <taxon>Eukaryota</taxon>
        <taxon>Metazoa</taxon>
        <taxon>Cnidaria</taxon>
        <taxon>Anthozoa</taxon>
        <taxon>Octocorallia</taxon>
        <taxon>Malacalcyonacea</taxon>
        <taxon>Plexauridae</taxon>
        <taxon>Paramuricea</taxon>
    </lineage>
</organism>
<dbReference type="Pfam" id="PF00069">
    <property type="entry name" value="Pkinase"/>
    <property type="match status" value="1"/>
</dbReference>
<feature type="compositionally biased region" description="Polar residues" evidence="1">
    <location>
        <begin position="1"/>
        <end position="11"/>
    </location>
</feature>
<dbReference type="EMBL" id="CACRXK020006480">
    <property type="protein sequence ID" value="CAB4009524.1"/>
    <property type="molecule type" value="Genomic_DNA"/>
</dbReference>
<dbReference type="InterPro" id="IPR051681">
    <property type="entry name" value="Ser/Thr_Kinases-Pseudokinases"/>
</dbReference>
<comment type="caution">
    <text evidence="2">The sequence shown here is derived from an EMBL/GenBank/DDBJ whole genome shotgun (WGS) entry which is preliminary data.</text>
</comment>
<dbReference type="GO" id="GO:0005524">
    <property type="term" value="F:ATP binding"/>
    <property type="evidence" value="ECO:0007669"/>
    <property type="project" value="InterPro"/>
</dbReference>
<dbReference type="PROSITE" id="PS00108">
    <property type="entry name" value="PROTEIN_KINASE_ST"/>
    <property type="match status" value="1"/>
</dbReference>
<keyword evidence="2" id="KW-0418">Kinase</keyword>
<sequence>MEEANNEISQLQKQRRMRNCRKKRRRQERALANRMVNEEVLAQKISGAVKEQKALAEKYYTKWKNISKEANELRRKIPAQSRKRKVLMDTAATGNASLTKMSTASVKQIRPCELLPLEVNNSATIPVGSGTYGDCFLKTFKRFGITVVEKKLTTSDLKAVMNEAQYMNTLTHASIPYLLGVQIEEKPFSLVMQFVGDENLESVTIHKLLHQTIPKHLLLSANEWISVLLDIAEALFHVHIKGFLHCDVKSNNVLVTEKKGFLIDFVMETKLLHEQTNIKQQLKNIERQHVHKNGTLLTTKSLLKDPTSKLLMDKLKYCKALTYQWKVERK</sequence>
<dbReference type="InterPro" id="IPR000719">
    <property type="entry name" value="Prot_kinase_dom"/>
</dbReference>
<dbReference type="InterPro" id="IPR011009">
    <property type="entry name" value="Kinase-like_dom_sf"/>
</dbReference>
<dbReference type="OrthoDB" id="5974690at2759"/>
<dbReference type="InterPro" id="IPR008271">
    <property type="entry name" value="Ser/Thr_kinase_AS"/>
</dbReference>
<evidence type="ECO:0000313" key="2">
    <source>
        <dbReference type="EMBL" id="CAB4009524.1"/>
    </source>
</evidence>
<dbReference type="PANTHER" id="PTHR44329">
    <property type="entry name" value="SERINE/THREONINE-PROTEIN KINASE TNNI3K-RELATED"/>
    <property type="match status" value="1"/>
</dbReference>
<feature type="region of interest" description="Disordered" evidence="1">
    <location>
        <begin position="1"/>
        <end position="27"/>
    </location>
</feature>
<keyword evidence="2" id="KW-0808">Transferase</keyword>
<proteinExistence type="predicted"/>
<accession>A0A7D9EJG1</accession>
<feature type="compositionally biased region" description="Basic residues" evidence="1">
    <location>
        <begin position="13"/>
        <end position="27"/>
    </location>
</feature>
<evidence type="ECO:0000256" key="1">
    <source>
        <dbReference type="SAM" id="MobiDB-lite"/>
    </source>
</evidence>
<evidence type="ECO:0000313" key="3">
    <source>
        <dbReference type="Proteomes" id="UP001152795"/>
    </source>
</evidence>